<comment type="caution">
    <text evidence="1">The sequence shown here is derived from an EMBL/GenBank/DDBJ whole genome shotgun (WGS) entry which is preliminary data.</text>
</comment>
<proteinExistence type="predicted"/>
<sequence length="133" mass="15596">MISAAESPYSSFWMSYMMRFFPGWPNHQNLCDYCFSLFLVFLLAFTAEFCSFYPIMMNQRQNYVKVLLKDSGLYGLRMFMTYLLIVSVITTDFVFFLVAVAGHIIGNFIAKFNHQFHIEQHSMETESFQAVKV</sequence>
<accession>A0ACC0CCF2</accession>
<organism evidence="1 2">
    <name type="scientific">Catharanthus roseus</name>
    <name type="common">Madagascar periwinkle</name>
    <name type="synonym">Vinca rosea</name>
    <dbReference type="NCBI Taxonomy" id="4058"/>
    <lineage>
        <taxon>Eukaryota</taxon>
        <taxon>Viridiplantae</taxon>
        <taxon>Streptophyta</taxon>
        <taxon>Embryophyta</taxon>
        <taxon>Tracheophyta</taxon>
        <taxon>Spermatophyta</taxon>
        <taxon>Magnoliopsida</taxon>
        <taxon>eudicotyledons</taxon>
        <taxon>Gunneridae</taxon>
        <taxon>Pentapetalae</taxon>
        <taxon>asterids</taxon>
        <taxon>lamiids</taxon>
        <taxon>Gentianales</taxon>
        <taxon>Apocynaceae</taxon>
        <taxon>Rauvolfioideae</taxon>
        <taxon>Vinceae</taxon>
        <taxon>Catharanthinae</taxon>
        <taxon>Catharanthus</taxon>
    </lineage>
</organism>
<dbReference type="EMBL" id="CM044701">
    <property type="protein sequence ID" value="KAI5682626.1"/>
    <property type="molecule type" value="Genomic_DNA"/>
</dbReference>
<gene>
    <name evidence="1" type="ORF">M9H77_03854</name>
</gene>
<protein>
    <submittedName>
        <fullName evidence="1">Uncharacterized protein</fullName>
    </submittedName>
</protein>
<evidence type="ECO:0000313" key="2">
    <source>
        <dbReference type="Proteomes" id="UP001060085"/>
    </source>
</evidence>
<evidence type="ECO:0000313" key="1">
    <source>
        <dbReference type="EMBL" id="KAI5682626.1"/>
    </source>
</evidence>
<name>A0ACC0CCF2_CATRO</name>
<dbReference type="Proteomes" id="UP001060085">
    <property type="component" value="Linkage Group LG01"/>
</dbReference>
<keyword evidence="2" id="KW-1185">Reference proteome</keyword>
<reference evidence="2" key="1">
    <citation type="journal article" date="2023" name="Nat. Plants">
        <title>Single-cell RNA sequencing provides a high-resolution roadmap for understanding the multicellular compartmentation of specialized metabolism.</title>
        <authorList>
            <person name="Sun S."/>
            <person name="Shen X."/>
            <person name="Li Y."/>
            <person name="Li Y."/>
            <person name="Wang S."/>
            <person name="Li R."/>
            <person name="Zhang H."/>
            <person name="Shen G."/>
            <person name="Guo B."/>
            <person name="Wei J."/>
            <person name="Xu J."/>
            <person name="St-Pierre B."/>
            <person name="Chen S."/>
            <person name="Sun C."/>
        </authorList>
    </citation>
    <scope>NUCLEOTIDE SEQUENCE [LARGE SCALE GENOMIC DNA]</scope>
</reference>